<dbReference type="EC" id="3.1.26.11" evidence="4"/>
<evidence type="ECO:0000256" key="8">
    <source>
        <dbReference type="ARBA" id="ARBA00022759"/>
    </source>
</evidence>
<evidence type="ECO:0000256" key="6">
    <source>
        <dbReference type="ARBA" id="ARBA00022722"/>
    </source>
</evidence>
<accession>A0A485KDS7</accession>
<feature type="compositionally biased region" description="Low complexity" evidence="11">
    <location>
        <begin position="139"/>
        <end position="149"/>
    </location>
</feature>
<evidence type="ECO:0000256" key="7">
    <source>
        <dbReference type="ARBA" id="ARBA00022723"/>
    </source>
</evidence>
<dbReference type="GO" id="GO:1990180">
    <property type="term" value="P:mitochondrial tRNA 3'-end processing"/>
    <property type="evidence" value="ECO:0007669"/>
    <property type="project" value="TreeGrafter"/>
</dbReference>
<gene>
    <name evidence="15" type="primary">Aste57867_5068</name>
    <name evidence="14" type="ORF">As57867_005055</name>
    <name evidence="15" type="ORF">ASTE57867_5068</name>
</gene>
<dbReference type="EMBL" id="VJMH01001504">
    <property type="protein sequence ID" value="KAF0711810.1"/>
    <property type="molecule type" value="Genomic_DNA"/>
</dbReference>
<reference evidence="14" key="2">
    <citation type="submission" date="2019-06" db="EMBL/GenBank/DDBJ databases">
        <title>Genomics analysis of Aphanomyces spp. identifies a new class of oomycete effector associated with host adaptation.</title>
        <authorList>
            <person name="Gaulin E."/>
        </authorList>
    </citation>
    <scope>NUCLEOTIDE SEQUENCE</scope>
    <source>
        <strain evidence="14">CBS 578.67</strain>
    </source>
</reference>
<feature type="region of interest" description="Disordered" evidence="11">
    <location>
        <begin position="138"/>
        <end position="163"/>
    </location>
</feature>
<comment type="similarity">
    <text evidence="3">Belongs to the RNase Z family.</text>
</comment>
<dbReference type="InterPro" id="IPR027794">
    <property type="entry name" value="tRNase_Z_dom"/>
</dbReference>
<evidence type="ECO:0000259" key="13">
    <source>
        <dbReference type="Pfam" id="PF13691"/>
    </source>
</evidence>
<dbReference type="CDD" id="cd07718">
    <property type="entry name" value="RNaseZ_ELAC1_ELAC2-C-term-like_MBL-fold"/>
    <property type="match status" value="1"/>
</dbReference>
<dbReference type="GO" id="GO:0046872">
    <property type="term" value="F:metal ion binding"/>
    <property type="evidence" value="ECO:0007669"/>
    <property type="project" value="UniProtKB-KW"/>
</dbReference>
<dbReference type="OrthoDB" id="527344at2759"/>
<evidence type="ECO:0000256" key="2">
    <source>
        <dbReference type="ARBA" id="ARBA00001947"/>
    </source>
</evidence>
<evidence type="ECO:0000256" key="3">
    <source>
        <dbReference type="ARBA" id="ARBA00007823"/>
    </source>
</evidence>
<dbReference type="PANTHER" id="PTHR12553">
    <property type="entry name" value="ZINC PHOSPHODIESTERASE ELAC PROTEIN 2"/>
    <property type="match status" value="1"/>
</dbReference>
<dbReference type="EMBL" id="CAADRA010001505">
    <property type="protein sequence ID" value="VFT82149.1"/>
    <property type="molecule type" value="Genomic_DNA"/>
</dbReference>
<evidence type="ECO:0000256" key="1">
    <source>
        <dbReference type="ARBA" id="ARBA00000402"/>
    </source>
</evidence>
<dbReference type="GO" id="GO:0005739">
    <property type="term" value="C:mitochondrion"/>
    <property type="evidence" value="ECO:0007669"/>
    <property type="project" value="TreeGrafter"/>
</dbReference>
<reference evidence="15 16" key="1">
    <citation type="submission" date="2019-03" db="EMBL/GenBank/DDBJ databases">
        <authorList>
            <person name="Gaulin E."/>
            <person name="Dumas B."/>
        </authorList>
    </citation>
    <scope>NUCLEOTIDE SEQUENCE [LARGE SCALE GENOMIC DNA]</scope>
    <source>
        <strain evidence="15">CBS 568.67</strain>
    </source>
</reference>
<evidence type="ECO:0000256" key="10">
    <source>
        <dbReference type="ARBA" id="ARBA00022833"/>
    </source>
</evidence>
<dbReference type="SUPFAM" id="SSF56281">
    <property type="entry name" value="Metallo-hydrolase/oxidoreductase"/>
    <property type="match status" value="2"/>
</dbReference>
<keyword evidence="10" id="KW-0862">Zinc</keyword>
<dbReference type="InterPro" id="IPR047151">
    <property type="entry name" value="RNZ2-like"/>
</dbReference>
<name>A0A485KDS7_9STRA</name>
<evidence type="ECO:0000313" key="15">
    <source>
        <dbReference type="EMBL" id="VFT82149.1"/>
    </source>
</evidence>
<dbReference type="InterPro" id="IPR001279">
    <property type="entry name" value="Metallo-B-lactamas"/>
</dbReference>
<protein>
    <recommendedName>
        <fullName evidence="4">ribonuclease Z</fullName>
        <ecNumber evidence="4">3.1.26.11</ecNumber>
    </recommendedName>
</protein>
<dbReference type="Proteomes" id="UP000332933">
    <property type="component" value="Unassembled WGS sequence"/>
</dbReference>
<feature type="domain" description="tRNase Z endonuclease" evidence="13">
    <location>
        <begin position="11"/>
        <end position="65"/>
    </location>
</feature>
<keyword evidence="8" id="KW-0255">Endonuclease</keyword>
<dbReference type="Pfam" id="PF13691">
    <property type="entry name" value="Lactamase_B_4"/>
    <property type="match status" value="1"/>
</dbReference>
<dbReference type="InterPro" id="IPR036866">
    <property type="entry name" value="RibonucZ/Hydroxyglut_hydro"/>
</dbReference>
<comment type="catalytic activity">
    <reaction evidence="1">
        <text>Endonucleolytic cleavage of RNA, removing extra 3' nucleotides from tRNA precursor, generating 3' termini of tRNAs. A 3'-hydroxy group is left at the tRNA terminus and a 5'-phosphoryl group is left at the trailer molecule.</text>
        <dbReference type="EC" id="3.1.26.11"/>
    </reaction>
</comment>
<comment type="cofactor">
    <cofactor evidence="2">
        <name>Zn(2+)</name>
        <dbReference type="ChEBI" id="CHEBI:29105"/>
    </cofactor>
</comment>
<proteinExistence type="inferred from homology"/>
<evidence type="ECO:0000256" key="11">
    <source>
        <dbReference type="SAM" id="MobiDB-lite"/>
    </source>
</evidence>
<sequence length="711" mass="77351">MPLDVQVLSVASTEMYPSVIVTGETQRYLFNAGEGLQRLCMEHRVRLGKMHHVCLTELNSSTTGGLPGLILTVSDTGKKGLNVMGPTGTKAFMRATRHFLYRPNFAMEVDDLTTSSPPIVQDDTMTMRAVVVDDAGFNSSSKASTSADSPNKRTKVSGPTTTSVSYIGETPTQRGKFLIQKALALGVPKGPLCGALHRGEDVTIQVHGEDVVVKSVDCVSPSSPGTAFAIVACPTVATVGSLVEAPQFKPYRNDGDGVKMALLVHLGKLEVLAHPTYVQWVQSFGSHVQHVLVNHVECPKWTVFRSSATLQAQLHHVFPSNYAAPHHEIAPATSVALDFGSATIGQSMLKFTLVPVAKQGFDRSACFQPLDLETIRLETQKTLSDANVSLTAESDASSLPLPDNDTTTGRVTFLGTGSALPSKYRNVTSNVVEFGSSVLLLDSGEGCYGQLFRYVEGDKTRLDTLMKNLHVVWISHNHADHHLGLIRLLSERSLSLPPLMVIGPTPVFYWLEDYGKADASIVGKYIFENNLTFDVTSTSDEDDLHPFGTHKAAMQKALATHYDIASFECVPVKHCHMSYAVVLTTSNGFKLVFSGDCRPSDLLVQYSQGADVLIHEATFEESMVEEAKKKDHSTTEEAIDVGLQANAKHILLTHFSQRYPKMPNLTPETLERVMTGLDLMSLPFHALHVPNMMLACQALMPSGNDVVEDDA</sequence>
<dbReference type="PANTHER" id="PTHR12553:SF49">
    <property type="entry name" value="ZINC PHOSPHODIESTERASE ELAC PROTEIN 2"/>
    <property type="match status" value="1"/>
</dbReference>
<evidence type="ECO:0000256" key="4">
    <source>
        <dbReference type="ARBA" id="ARBA00012477"/>
    </source>
</evidence>
<evidence type="ECO:0000313" key="16">
    <source>
        <dbReference type="Proteomes" id="UP000332933"/>
    </source>
</evidence>
<dbReference type="Gene3D" id="3.60.15.10">
    <property type="entry name" value="Ribonuclease Z/Hydroxyacylglutathione hydrolase-like"/>
    <property type="match status" value="2"/>
</dbReference>
<keyword evidence="9" id="KW-0378">Hydrolase</keyword>
<evidence type="ECO:0000256" key="5">
    <source>
        <dbReference type="ARBA" id="ARBA00022694"/>
    </source>
</evidence>
<keyword evidence="5" id="KW-0819">tRNA processing</keyword>
<keyword evidence="6" id="KW-0540">Nuclease</keyword>
<keyword evidence="7" id="KW-0479">Metal-binding</keyword>
<organism evidence="15 16">
    <name type="scientific">Aphanomyces stellatus</name>
    <dbReference type="NCBI Taxonomy" id="120398"/>
    <lineage>
        <taxon>Eukaryota</taxon>
        <taxon>Sar</taxon>
        <taxon>Stramenopiles</taxon>
        <taxon>Oomycota</taxon>
        <taxon>Saprolegniomycetes</taxon>
        <taxon>Saprolegniales</taxon>
        <taxon>Verrucalvaceae</taxon>
        <taxon>Aphanomyces</taxon>
    </lineage>
</organism>
<dbReference type="GO" id="GO:0042781">
    <property type="term" value="F:3'-tRNA processing endoribonuclease activity"/>
    <property type="evidence" value="ECO:0007669"/>
    <property type="project" value="UniProtKB-EC"/>
</dbReference>
<dbReference type="Pfam" id="PF12706">
    <property type="entry name" value="Lactamase_B_2"/>
    <property type="match status" value="1"/>
</dbReference>
<evidence type="ECO:0000313" key="14">
    <source>
        <dbReference type="EMBL" id="KAF0711810.1"/>
    </source>
</evidence>
<dbReference type="AlphaFoldDB" id="A0A485KDS7"/>
<keyword evidence="16" id="KW-1185">Reference proteome</keyword>
<evidence type="ECO:0000259" key="12">
    <source>
        <dbReference type="Pfam" id="PF12706"/>
    </source>
</evidence>
<feature type="domain" description="Metallo-beta-lactamase" evidence="12">
    <location>
        <begin position="440"/>
        <end position="655"/>
    </location>
</feature>
<evidence type="ECO:0000256" key="9">
    <source>
        <dbReference type="ARBA" id="ARBA00022801"/>
    </source>
</evidence>